<evidence type="ECO:0000313" key="7">
    <source>
        <dbReference type="EMBL" id="KAI9266699.1"/>
    </source>
</evidence>
<keyword evidence="8" id="KW-1185">Reference proteome</keyword>
<dbReference type="Gene3D" id="3.30.70.330">
    <property type="match status" value="2"/>
</dbReference>
<keyword evidence="2" id="KW-0694">RNA-binding</keyword>
<feature type="repeat" description="Pumilio" evidence="3">
    <location>
        <begin position="718"/>
        <end position="755"/>
    </location>
</feature>
<dbReference type="PANTHER" id="PTHR47093">
    <property type="entry name" value="PROTEIN JSN1-RELATED"/>
    <property type="match status" value="1"/>
</dbReference>
<keyword evidence="1" id="KW-0677">Repeat</keyword>
<dbReference type="InterPro" id="IPR011989">
    <property type="entry name" value="ARM-like"/>
</dbReference>
<dbReference type="InterPro" id="IPR000504">
    <property type="entry name" value="RRM_dom"/>
</dbReference>
<reference evidence="7" key="1">
    <citation type="journal article" date="2022" name="IScience">
        <title>Evolution of zygomycete secretomes and the origins of terrestrial fungal ecologies.</title>
        <authorList>
            <person name="Chang Y."/>
            <person name="Wang Y."/>
            <person name="Mondo S."/>
            <person name="Ahrendt S."/>
            <person name="Andreopoulos W."/>
            <person name="Barry K."/>
            <person name="Beard J."/>
            <person name="Benny G.L."/>
            <person name="Blankenship S."/>
            <person name="Bonito G."/>
            <person name="Cuomo C."/>
            <person name="Desiro A."/>
            <person name="Gervers K.A."/>
            <person name="Hundley H."/>
            <person name="Kuo A."/>
            <person name="LaButti K."/>
            <person name="Lang B.F."/>
            <person name="Lipzen A."/>
            <person name="O'Donnell K."/>
            <person name="Pangilinan J."/>
            <person name="Reynolds N."/>
            <person name="Sandor L."/>
            <person name="Smith M.E."/>
            <person name="Tsang A."/>
            <person name="Grigoriev I.V."/>
            <person name="Stajich J.E."/>
            <person name="Spatafora J.W."/>
        </authorList>
    </citation>
    <scope>NUCLEOTIDE SEQUENCE</scope>
    <source>
        <strain evidence="7">RSA 2281</strain>
    </source>
</reference>
<dbReference type="InterPro" id="IPR035979">
    <property type="entry name" value="RBD_domain_sf"/>
</dbReference>
<feature type="domain" description="RRM" evidence="5">
    <location>
        <begin position="467"/>
        <end position="542"/>
    </location>
</feature>
<dbReference type="Pfam" id="PF00076">
    <property type="entry name" value="RRM_1"/>
    <property type="match status" value="2"/>
</dbReference>
<feature type="region of interest" description="Disordered" evidence="4">
    <location>
        <begin position="1006"/>
        <end position="1068"/>
    </location>
</feature>
<evidence type="ECO:0000256" key="2">
    <source>
        <dbReference type="PROSITE-ProRule" id="PRU00176"/>
    </source>
</evidence>
<evidence type="ECO:0000259" key="5">
    <source>
        <dbReference type="PROSITE" id="PS50102"/>
    </source>
</evidence>
<feature type="compositionally biased region" description="Low complexity" evidence="4">
    <location>
        <begin position="1182"/>
        <end position="1193"/>
    </location>
</feature>
<dbReference type="SUPFAM" id="SSF48371">
    <property type="entry name" value="ARM repeat"/>
    <property type="match status" value="1"/>
</dbReference>
<reference evidence="7" key="2">
    <citation type="submission" date="2023-02" db="EMBL/GenBank/DDBJ databases">
        <authorList>
            <consortium name="DOE Joint Genome Institute"/>
            <person name="Mondo S.J."/>
            <person name="Chang Y."/>
            <person name="Wang Y."/>
            <person name="Ahrendt S."/>
            <person name="Andreopoulos W."/>
            <person name="Barry K."/>
            <person name="Beard J."/>
            <person name="Benny G.L."/>
            <person name="Blankenship S."/>
            <person name="Bonito G."/>
            <person name="Cuomo C."/>
            <person name="Desiro A."/>
            <person name="Gervers K.A."/>
            <person name="Hundley H."/>
            <person name="Kuo A."/>
            <person name="LaButti K."/>
            <person name="Lang B.F."/>
            <person name="Lipzen A."/>
            <person name="O'Donnell K."/>
            <person name="Pangilinan J."/>
            <person name="Reynolds N."/>
            <person name="Sandor L."/>
            <person name="Smith M.W."/>
            <person name="Tsang A."/>
            <person name="Grigoriev I.V."/>
            <person name="Stajich J.E."/>
            <person name="Spatafora J.W."/>
        </authorList>
    </citation>
    <scope>NUCLEOTIDE SEQUENCE</scope>
    <source>
        <strain evidence="7">RSA 2281</strain>
    </source>
</reference>
<dbReference type="SUPFAM" id="SSF54928">
    <property type="entry name" value="RNA-binding domain, RBD"/>
    <property type="match status" value="1"/>
</dbReference>
<dbReference type="CDD" id="cd00590">
    <property type="entry name" value="RRM_SF"/>
    <property type="match status" value="2"/>
</dbReference>
<dbReference type="InterPro" id="IPR001313">
    <property type="entry name" value="Pumilio_RNA-bd_rpt"/>
</dbReference>
<dbReference type="PROSITE" id="PS50303">
    <property type="entry name" value="PUM_HD"/>
    <property type="match status" value="1"/>
</dbReference>
<feature type="domain" description="PUM-HD" evidence="6">
    <location>
        <begin position="656"/>
        <end position="1009"/>
    </location>
</feature>
<protein>
    <submittedName>
        <fullName evidence="7">Uncharacterized protein</fullName>
    </submittedName>
</protein>
<organism evidence="7 8">
    <name type="scientific">Phascolomyces articulosus</name>
    <dbReference type="NCBI Taxonomy" id="60185"/>
    <lineage>
        <taxon>Eukaryota</taxon>
        <taxon>Fungi</taxon>
        <taxon>Fungi incertae sedis</taxon>
        <taxon>Mucoromycota</taxon>
        <taxon>Mucoromycotina</taxon>
        <taxon>Mucoromycetes</taxon>
        <taxon>Mucorales</taxon>
        <taxon>Lichtheimiaceae</taxon>
        <taxon>Phascolomyces</taxon>
    </lineage>
</organism>
<sequence length="1193" mass="130058">MFPALERIHLIYPNQLLTVLRLHFLVSDERNLFYFLHIYTKYTIFFLFLSLFNRGLDSSSMRTASAAPGGNTTTTVRRPRAGTMPASVFPYVPDNYPPPSSSSSLAVPFGSSINTTSVTTTPTTTPSSSIAAVGTRHRSGSATFTTEASLGATLFSSAPYPPSIDTPSSPSIDEAAGGTIVSTLASLGLDDDTAYQDHHHRNNNNNKYASLPALSITATDPSAAGNSGVSGNGLPTPVRSRAYTVGTRMERPNISRLLAPSTMRFDPFSLDTEQATQQHQHQQQQNRPRAISLGMVDEPPVIPSSFHLMYQQQQQQQTELRGSRSSNNLMDLLNYSDEQQQRGQQQDLITPVSSSSTPSSPSSAAAQIPSRALWLGNITPSLSVPDLVQLFACYGTVESARILSDKECAFVNFTTVEAAVAAKNDLETRLGSKLQGATVRVGFGKADVSQAMANTTEAGPNAQGPTRALWVGNIPANMNPGILRTIFQPFGGIESVRVLSHKNCGFVNFEQQQDAVRARKTLQNKEILGPGTGAVRIGFAKAPALAAAPNILAQATNTAVTAVAAVATGGTPPMPDEVVVDDRDVLPNLHATISAASVAAASPDTYQATQWAAAMMMSSMMKGVTGQQYNAIQPPAGHPTSLYAAIAAERRFIMQQLDHEIVSAEDVSPDGRVPMTYCSAIPLVPELGSDRKLEPLRLRDMRKRLDNGQALQDVESMALECMDEVVELCNDYIGNTVIQKVFEFCSDDTRLLMLERIAPFLASIGVHKNGTWAAQKIIDHSNTPALIRIISAHIAPYVPLLLLDQYGNYVVQCCLRKSTEWNQFIMDAIADKCWEIGQGRFGARAVRAILENPIVTREQQVYVGASVIQNAVLLTTNANGVLLLIWLLDTSELPGRFGALCPRLLPYLVKLCTHKLGAMTIFKVINQRHDLDARNLLLNAIFNESALLDDVLRDQVHGLGLVQKIISISQLERRDELIRLVLESLTERLHVQPTTQAYKRLFDEIEQQQQQRHSESGLSTPSTLESVTEEESTDEPKEQPSEQQEIEQSEKPEEKLEQQQSEQQWTQSPQAVAMMANMYAAAMATAAASMQHQQTSPAPAPAMPDLTQFDSLIKSLLRNTTTTSTSTANIITSNVATSPTFLNDNNQDENTSSSASAKENTENGNGEVLVDQNNVEPIKNYQEVQEQQQQNPE</sequence>
<dbReference type="Proteomes" id="UP001209540">
    <property type="component" value="Unassembled WGS sequence"/>
</dbReference>
<dbReference type="Gene3D" id="1.25.10.10">
    <property type="entry name" value="Leucine-rich Repeat Variant"/>
    <property type="match status" value="1"/>
</dbReference>
<evidence type="ECO:0000313" key="8">
    <source>
        <dbReference type="Proteomes" id="UP001209540"/>
    </source>
</evidence>
<dbReference type="PANTHER" id="PTHR47093:SF1">
    <property type="entry name" value="PROTEIN JSN1-RELATED"/>
    <property type="match status" value="1"/>
</dbReference>
<evidence type="ECO:0000259" key="6">
    <source>
        <dbReference type="PROSITE" id="PS50303"/>
    </source>
</evidence>
<evidence type="ECO:0000256" key="1">
    <source>
        <dbReference type="ARBA" id="ARBA00022737"/>
    </source>
</evidence>
<dbReference type="PROSITE" id="PS50102">
    <property type="entry name" value="RRM"/>
    <property type="match status" value="2"/>
</dbReference>
<feature type="compositionally biased region" description="Low complexity" evidence="4">
    <location>
        <begin position="341"/>
        <end position="364"/>
    </location>
</feature>
<dbReference type="Pfam" id="PF00806">
    <property type="entry name" value="PUF"/>
    <property type="match status" value="3"/>
</dbReference>
<proteinExistence type="predicted"/>
<dbReference type="PROSITE" id="PS50302">
    <property type="entry name" value="PUM"/>
    <property type="match status" value="2"/>
</dbReference>
<feature type="compositionally biased region" description="Polar residues" evidence="4">
    <location>
        <begin position="1138"/>
        <end position="1164"/>
    </location>
</feature>
<dbReference type="SMART" id="SM00025">
    <property type="entry name" value="Pumilio"/>
    <property type="match status" value="5"/>
</dbReference>
<feature type="compositionally biased region" description="Low complexity" evidence="4">
    <location>
        <begin position="1058"/>
        <end position="1068"/>
    </location>
</feature>
<evidence type="ECO:0000256" key="4">
    <source>
        <dbReference type="SAM" id="MobiDB-lite"/>
    </source>
</evidence>
<feature type="region of interest" description="Disordered" evidence="4">
    <location>
        <begin position="338"/>
        <end position="364"/>
    </location>
</feature>
<feature type="repeat" description="Pumilio" evidence="3">
    <location>
        <begin position="793"/>
        <end position="831"/>
    </location>
</feature>
<dbReference type="EMBL" id="JAIXMP010000010">
    <property type="protein sequence ID" value="KAI9266699.1"/>
    <property type="molecule type" value="Genomic_DNA"/>
</dbReference>
<gene>
    <name evidence="7" type="ORF">BDA99DRAFT_571052</name>
</gene>
<dbReference type="InterPro" id="IPR012677">
    <property type="entry name" value="Nucleotide-bd_a/b_plait_sf"/>
</dbReference>
<dbReference type="InterPro" id="IPR033133">
    <property type="entry name" value="PUM-HD"/>
</dbReference>
<dbReference type="InterPro" id="IPR052645">
    <property type="entry name" value="Pumilio_domain_protein"/>
</dbReference>
<dbReference type="SMART" id="SM00360">
    <property type="entry name" value="RRM"/>
    <property type="match status" value="2"/>
</dbReference>
<comment type="caution">
    <text evidence="7">The sequence shown here is derived from an EMBL/GenBank/DDBJ whole genome shotgun (WGS) entry which is preliminary data.</text>
</comment>
<feature type="region of interest" description="Disordered" evidence="4">
    <location>
        <begin position="1138"/>
        <end position="1193"/>
    </location>
</feature>
<accession>A0AAD5K343</accession>
<dbReference type="InterPro" id="IPR016024">
    <property type="entry name" value="ARM-type_fold"/>
</dbReference>
<dbReference type="AlphaFoldDB" id="A0AAD5K343"/>
<feature type="compositionally biased region" description="Basic and acidic residues" evidence="4">
    <location>
        <begin position="1048"/>
        <end position="1057"/>
    </location>
</feature>
<evidence type="ECO:0000256" key="3">
    <source>
        <dbReference type="PROSITE-ProRule" id="PRU00317"/>
    </source>
</evidence>
<dbReference type="GO" id="GO:0000288">
    <property type="term" value="P:nuclear-transcribed mRNA catabolic process, deadenylation-dependent decay"/>
    <property type="evidence" value="ECO:0007669"/>
    <property type="project" value="TreeGrafter"/>
</dbReference>
<feature type="domain" description="RRM" evidence="5">
    <location>
        <begin position="371"/>
        <end position="446"/>
    </location>
</feature>
<dbReference type="GO" id="GO:0003723">
    <property type="term" value="F:RNA binding"/>
    <property type="evidence" value="ECO:0007669"/>
    <property type="project" value="UniProtKB-UniRule"/>
</dbReference>
<name>A0AAD5K343_9FUNG</name>